<protein>
    <submittedName>
        <fullName evidence="4">Unannotated protein</fullName>
    </submittedName>
</protein>
<feature type="domain" description="Aromatic-ring-hydroxylating dioxygenase alpha subunit C-terminal" evidence="2">
    <location>
        <begin position="180"/>
        <end position="284"/>
    </location>
</feature>
<evidence type="ECO:0000256" key="1">
    <source>
        <dbReference type="ARBA" id="ARBA00001962"/>
    </source>
</evidence>
<dbReference type="Gene3D" id="3.90.380.10">
    <property type="entry name" value="Naphthalene 1,2-dioxygenase Alpha Subunit, Chain A, domain 1"/>
    <property type="match status" value="3"/>
</dbReference>
<organism evidence="4">
    <name type="scientific">freshwater metagenome</name>
    <dbReference type="NCBI Taxonomy" id="449393"/>
    <lineage>
        <taxon>unclassified sequences</taxon>
        <taxon>metagenomes</taxon>
        <taxon>ecological metagenomes</taxon>
    </lineage>
</organism>
<evidence type="ECO:0000259" key="2">
    <source>
        <dbReference type="Pfam" id="PF00848"/>
    </source>
</evidence>
<proteinExistence type="predicted"/>
<dbReference type="InterPro" id="IPR015879">
    <property type="entry name" value="Ring_hydroxy_dOase_asu_C_dom"/>
</dbReference>
<dbReference type="EMBL" id="CAFBRX010000005">
    <property type="protein sequence ID" value="CAB5109809.1"/>
    <property type="molecule type" value="Genomic_DNA"/>
</dbReference>
<evidence type="ECO:0000313" key="3">
    <source>
        <dbReference type="EMBL" id="CAB4599435.1"/>
    </source>
</evidence>
<dbReference type="Pfam" id="PF00848">
    <property type="entry name" value="Ring_hydroxyl_A"/>
    <property type="match status" value="2"/>
</dbReference>
<evidence type="ECO:0000313" key="4">
    <source>
        <dbReference type="EMBL" id="CAB5109809.1"/>
    </source>
</evidence>
<dbReference type="GO" id="GO:0051537">
    <property type="term" value="F:2 iron, 2 sulfur cluster binding"/>
    <property type="evidence" value="ECO:0007669"/>
    <property type="project" value="InterPro"/>
</dbReference>
<reference evidence="4" key="1">
    <citation type="submission" date="2020-05" db="EMBL/GenBank/DDBJ databases">
        <authorList>
            <person name="Chiriac C."/>
            <person name="Salcher M."/>
            <person name="Ghai R."/>
            <person name="Kavagutti S V."/>
        </authorList>
    </citation>
    <scope>NUCLEOTIDE SEQUENCE</scope>
</reference>
<name>A0A6J7VSU8_9ZZZZ</name>
<dbReference type="SUPFAM" id="SSF55961">
    <property type="entry name" value="Bet v1-like"/>
    <property type="match status" value="1"/>
</dbReference>
<dbReference type="SUPFAM" id="SSF50022">
    <property type="entry name" value="ISP domain"/>
    <property type="match status" value="1"/>
</dbReference>
<dbReference type="InterPro" id="IPR001663">
    <property type="entry name" value="Rng_hydr_dOase-A"/>
</dbReference>
<dbReference type="InterPro" id="IPR036922">
    <property type="entry name" value="Rieske_2Fe-2S_sf"/>
</dbReference>
<comment type="cofactor">
    <cofactor evidence="1">
        <name>Fe cation</name>
        <dbReference type="ChEBI" id="CHEBI:24875"/>
    </cofactor>
</comment>
<dbReference type="Gene3D" id="2.102.10.10">
    <property type="entry name" value="Rieske [2Fe-2S] iron-sulphur domain"/>
    <property type="match status" value="1"/>
</dbReference>
<dbReference type="PANTHER" id="PTHR43756:SF5">
    <property type="entry name" value="CHOLINE MONOOXYGENASE, CHLOROPLASTIC"/>
    <property type="match status" value="1"/>
</dbReference>
<dbReference type="EMBL" id="CAEZUK010000081">
    <property type="protein sequence ID" value="CAB4599435.1"/>
    <property type="molecule type" value="Genomic_DNA"/>
</dbReference>
<sequence length="295" mass="33560">MPIHPTLAAGWYTDPLVYQNERQSIFENSWIHVGYRCDLTTSGGVLCEALAEHEIVVSQDVNLCLTAYEVLKDHSHKEILVESFRDLIFVSLNPKLCSLTQWLADFPTALTELNLESFAFHSRVVRRVACNWKTYADNFLEGYHVPTVHPGMARDADASNYSVILGDDPRWNVHVMPAREDSVFGMFGWLFPTFAFNVVPGGWAVERWLPRGADHIDLFFEYFFEPNAGDIERIVEMNEVVAQEDVRICEAVQRNLDSGIYSAGLLSPKWEEPLAVFHEMIREIATVNEYAPTGT</sequence>
<dbReference type="PANTHER" id="PTHR43756">
    <property type="entry name" value="CHOLINE MONOOXYGENASE, CHLOROPLASTIC"/>
    <property type="match status" value="1"/>
</dbReference>
<accession>A0A6J7VSU8</accession>
<gene>
    <name evidence="3" type="ORF">UFOPK1820_00628</name>
    <name evidence="4" type="ORF">UFOPK4422_00102</name>
</gene>
<dbReference type="GO" id="GO:0005506">
    <property type="term" value="F:iron ion binding"/>
    <property type="evidence" value="ECO:0007669"/>
    <property type="project" value="InterPro"/>
</dbReference>
<feature type="domain" description="Aromatic-ring-hydroxylating dioxygenase alpha subunit C-terminal" evidence="2">
    <location>
        <begin position="116"/>
        <end position="154"/>
    </location>
</feature>
<dbReference type="AlphaFoldDB" id="A0A6J7VSU8"/>